<sequence>MFKIIQRLFFGKKEKQPTGVQIIMPQEVVEALSSSREILQYPPAENGFPAKIPGYALLSLQEEIIIKIKRELMIRDSEFEEFIQPMFNNFANFVHLLPASQSHHHRAQGGLLRHTLEVILYSIKIAKSFEFDANESPVIKSDRALAWRIAVVVGAVMHDIGKPISDVDVWDKSGEHHWSPTVNCIHEWAEQKDIERFYIYWRSDRHERHHNTSLTKMTDIVPKTLLAFLMEEGNDIYNELTEALAGSNSFRATATRIETGTAYKNKIHKIVSTADSRSVKEDLKRYSGDAVRAAQTGVSVVARIVDAIRLLVKRGDWVPNKPGSPIWYTTEGLFVVWGSAVEPITTIVKSSGVNVPHSADSLADIMLSYGLFVLNENDSVYWRMAPHILNDKKSRQDKEPKNALSCIKFVDPIVIFIEDVVPNPTSCRIKLADGWREFLAAGGKSTLRESRAYIGDKPEEKILPLNVDPEILKGGSLPPTEDLPPDGTVVKRGTVVEPKNIVDHMLRINLLSPEVAAAIKKRDAENLKAKETAANPSAQQAETTDKRFSEKDNHPENTSDKKASNNQNPVDTKSHDKPAETQGQLFAEEYASHPYIDADSDDDTADIVHEYQMQDNEQSTITLRERMDQAAIQQKYKDDEAHIQQDSAKPAVDLWAEAQQRIRQSKDEAYEQTTQPYANKHEISELKDIPGVLERGHIFSSLFKDAPEATKLILKKIINERPKELIADNYHLFIHKKDEQDEENYSAMVAAGWVWKPFLDPNEKFHMYKSKPGYFLKRGLNDDINYLSGGNYLKNILPVNPNDVYCPENDLYRAIASYGQLKKTFDNKDVIALSGSAIRNMAKSLELDTTSVRFLVCFNFDSVNKRGSEHVLVDENIRPYMVDSHE</sequence>
<feature type="compositionally biased region" description="Basic and acidic residues" evidence="1">
    <location>
        <begin position="543"/>
        <end position="563"/>
    </location>
</feature>
<dbReference type="AlphaFoldDB" id="A0AAP2FJM9"/>
<dbReference type="Pfam" id="PF07514">
    <property type="entry name" value="TraI_2"/>
    <property type="match status" value="1"/>
</dbReference>
<dbReference type="NCBIfam" id="NF041494">
    <property type="entry name" value="MobH"/>
    <property type="match status" value="1"/>
</dbReference>
<dbReference type="Proteomes" id="UP000673434">
    <property type="component" value="Unassembled WGS sequence"/>
</dbReference>
<evidence type="ECO:0000256" key="1">
    <source>
        <dbReference type="SAM" id="MobiDB-lite"/>
    </source>
</evidence>
<evidence type="ECO:0000313" key="4">
    <source>
        <dbReference type="Proteomes" id="UP000673434"/>
    </source>
</evidence>
<evidence type="ECO:0000313" key="3">
    <source>
        <dbReference type="EMBL" id="MBQ0600835.1"/>
    </source>
</evidence>
<protein>
    <submittedName>
        <fullName evidence="3">TraI domain-containing protein</fullName>
    </submittedName>
</protein>
<dbReference type="InterPro" id="IPR011119">
    <property type="entry name" value="Unchr_helicase_relaxase_TraI"/>
</dbReference>
<dbReference type="Gene3D" id="1.10.3210.40">
    <property type="match status" value="1"/>
</dbReference>
<feature type="domain" description="HD/PDEase" evidence="2">
    <location>
        <begin position="107"/>
        <end position="289"/>
    </location>
</feature>
<reference evidence="3 4" key="1">
    <citation type="submission" date="2021-03" db="EMBL/GenBank/DDBJ databases">
        <authorList>
            <person name="Stanton E."/>
        </authorList>
    </citation>
    <scope>NUCLEOTIDE SEQUENCE [LARGE SCALE GENOMIC DNA]</scope>
    <source>
        <strain evidence="3 4">2020EL-00037</strain>
    </source>
</reference>
<dbReference type="RefSeq" id="WP_210846241.1">
    <property type="nucleotide sequence ID" value="NZ_JAGKON010000013.1"/>
</dbReference>
<accession>A0AAP2FJM9</accession>
<proteinExistence type="predicted"/>
<dbReference type="SMART" id="SM00471">
    <property type="entry name" value="HDc"/>
    <property type="match status" value="1"/>
</dbReference>
<organism evidence="3 4">
    <name type="scientific">Klebsiella oxytoca</name>
    <dbReference type="NCBI Taxonomy" id="571"/>
    <lineage>
        <taxon>Bacteria</taxon>
        <taxon>Pseudomonadati</taxon>
        <taxon>Pseudomonadota</taxon>
        <taxon>Gammaproteobacteria</taxon>
        <taxon>Enterobacterales</taxon>
        <taxon>Enterobacteriaceae</taxon>
        <taxon>Klebsiella/Raoultella group</taxon>
        <taxon>Klebsiella</taxon>
    </lineage>
</organism>
<comment type="caution">
    <text evidence="3">The sequence shown here is derived from an EMBL/GenBank/DDBJ whole genome shotgun (WGS) entry which is preliminary data.</text>
</comment>
<gene>
    <name evidence="3" type="ORF">J7S78_13640</name>
</gene>
<dbReference type="EMBL" id="JAGKON010000013">
    <property type="protein sequence ID" value="MBQ0600835.1"/>
    <property type="molecule type" value="Genomic_DNA"/>
</dbReference>
<evidence type="ECO:0000259" key="2">
    <source>
        <dbReference type="SMART" id="SM00471"/>
    </source>
</evidence>
<dbReference type="InterPro" id="IPR003607">
    <property type="entry name" value="HD/PDEase_dom"/>
</dbReference>
<name>A0AAP2FJM9_KLEOX</name>
<keyword evidence="4" id="KW-1185">Reference proteome</keyword>
<feature type="region of interest" description="Disordered" evidence="1">
    <location>
        <begin position="527"/>
        <end position="578"/>
    </location>
</feature>